<dbReference type="Pfam" id="PF04289">
    <property type="entry name" value="DUF447_N"/>
    <property type="match status" value="1"/>
</dbReference>
<evidence type="ECO:0008006" key="5">
    <source>
        <dbReference type="Google" id="ProtNLM"/>
    </source>
</evidence>
<proteinExistence type="predicted"/>
<feature type="domain" description="DUF447" evidence="1">
    <location>
        <begin position="4"/>
        <end position="115"/>
    </location>
</feature>
<evidence type="ECO:0000313" key="3">
    <source>
        <dbReference type="EMBL" id="ADG13148.1"/>
    </source>
</evidence>
<dbReference type="InterPro" id="IPR007386">
    <property type="entry name" value="DUF447_N"/>
</dbReference>
<evidence type="ECO:0000259" key="2">
    <source>
        <dbReference type="Pfam" id="PF20766"/>
    </source>
</evidence>
<keyword evidence="4" id="KW-1185">Reference proteome</keyword>
<dbReference type="HOGENOM" id="CLU_100102_0_0_2"/>
<dbReference type="Pfam" id="PF20766">
    <property type="entry name" value="DUF447_C"/>
    <property type="match status" value="1"/>
</dbReference>
<dbReference type="Proteomes" id="UP000002061">
    <property type="component" value="Chromosome"/>
</dbReference>
<dbReference type="STRING" id="573063.Metin_0478"/>
<dbReference type="Gene3D" id="2.30.110.10">
    <property type="entry name" value="Electron Transport, Fmn-binding Protein, Chain A"/>
    <property type="match status" value="1"/>
</dbReference>
<dbReference type="SUPFAM" id="SSF50475">
    <property type="entry name" value="FMN-binding split barrel"/>
    <property type="match status" value="1"/>
</dbReference>
<sequence length="190" mass="22410">MLGEYVLVCKGSFINKAPIGAYINKDIAKIYLYEGSHTYEILKENNYFSLNVVEPIDLAKALISDEDDYLFNKDIPFLKNSFYSIFYEIFERKSFERKDRFGKAKVMVIKAKEIDRIYFNKVPKPYNRGSSLLVELSVLYSRLIKYEDEELMEEFLSLYKKVKRLGNKECRALADLLLSKLRERYANENL</sequence>
<dbReference type="Gene3D" id="1.20.58.290">
    <property type="entry name" value="Hypothetical membrane protein ta0354_69_121"/>
    <property type="match status" value="1"/>
</dbReference>
<accession>D5VRE5</accession>
<gene>
    <name evidence="3" type="ordered locus">Metin_0478</name>
</gene>
<name>D5VRE5_METIM</name>
<dbReference type="InterPro" id="IPR012349">
    <property type="entry name" value="Split_barrel_FMN-bd"/>
</dbReference>
<dbReference type="OrthoDB" id="146030at2157"/>
<protein>
    <recommendedName>
        <fullName evidence="5">DUF447 family protein</fullName>
    </recommendedName>
</protein>
<dbReference type="RefSeq" id="WP_013099894.1">
    <property type="nucleotide sequence ID" value="NC_014122.1"/>
</dbReference>
<dbReference type="PIRSF" id="PIRSF018747">
    <property type="entry name" value="UCP018747"/>
    <property type="match status" value="1"/>
</dbReference>
<dbReference type="InterPro" id="IPR016733">
    <property type="entry name" value="UCP018747"/>
</dbReference>
<reference evidence="3" key="1">
    <citation type="submission" date="2010-04" db="EMBL/GenBank/DDBJ databases">
        <title>Complete sequence of Methanocaldococcus infernus ME.</title>
        <authorList>
            <consortium name="US DOE Joint Genome Institute"/>
            <person name="Lucas S."/>
            <person name="Copeland A."/>
            <person name="Lapidus A."/>
            <person name="Cheng J.-F."/>
            <person name="Bruce D."/>
            <person name="Goodwin L."/>
            <person name="Pitluck S."/>
            <person name="Munk A.C."/>
            <person name="Detter J.C."/>
            <person name="Han C."/>
            <person name="Tapia R."/>
            <person name="Land M."/>
            <person name="Hauser L."/>
            <person name="Kyrpides N."/>
            <person name="Mikhailova N."/>
            <person name="Sieprawska-Lupa M."/>
            <person name="Whitman W.B."/>
            <person name="Woyke T."/>
        </authorList>
    </citation>
    <scope>NUCLEOTIDE SEQUENCE [LARGE SCALE GENOMIC DNA]</scope>
    <source>
        <strain evidence="3">ME</strain>
    </source>
</reference>
<evidence type="ECO:0000313" key="4">
    <source>
        <dbReference type="Proteomes" id="UP000002061"/>
    </source>
</evidence>
<dbReference type="EMBL" id="CP002009">
    <property type="protein sequence ID" value="ADG13148.1"/>
    <property type="molecule type" value="Genomic_DNA"/>
</dbReference>
<dbReference type="KEGG" id="mif:Metin_0478"/>
<organism evidence="3 4">
    <name type="scientific">Methanocaldococcus infernus (strain DSM 11812 / JCM 15783 / ME)</name>
    <dbReference type="NCBI Taxonomy" id="573063"/>
    <lineage>
        <taxon>Archaea</taxon>
        <taxon>Methanobacteriati</taxon>
        <taxon>Methanobacteriota</taxon>
        <taxon>Methanomada group</taxon>
        <taxon>Methanococci</taxon>
        <taxon>Methanococcales</taxon>
        <taxon>Methanocaldococcaceae</taxon>
        <taxon>Methanocaldococcus</taxon>
    </lineage>
</organism>
<evidence type="ECO:0000259" key="1">
    <source>
        <dbReference type="Pfam" id="PF04289"/>
    </source>
</evidence>
<dbReference type="eggNOG" id="arCOG04458">
    <property type="taxonomic scope" value="Archaea"/>
</dbReference>
<dbReference type="GeneID" id="9131483"/>
<feature type="domain" description="DUF447" evidence="2">
    <location>
        <begin position="127"/>
        <end position="177"/>
    </location>
</feature>
<dbReference type="AlphaFoldDB" id="D5VRE5"/>
<dbReference type="InterPro" id="IPR049288">
    <property type="entry name" value="DUF447_C"/>
</dbReference>